<keyword evidence="1 2" id="KW-0238">DNA-binding</keyword>
<gene>
    <name evidence="4" type="ORF">GGQ96_003986</name>
</gene>
<evidence type="ECO:0000256" key="1">
    <source>
        <dbReference type="ARBA" id="ARBA00023125"/>
    </source>
</evidence>
<proteinExistence type="predicted"/>
<comment type="caution">
    <text evidence="4">The sequence shown here is derived from an EMBL/GenBank/DDBJ whole genome shotgun (WGS) entry which is preliminary data.</text>
</comment>
<dbReference type="AlphaFoldDB" id="A0A7W7AMW4"/>
<evidence type="ECO:0000256" key="2">
    <source>
        <dbReference type="PROSITE-ProRule" id="PRU00335"/>
    </source>
</evidence>
<dbReference type="Gene3D" id="1.10.357.10">
    <property type="entry name" value="Tetracycline Repressor, domain 2"/>
    <property type="match status" value="1"/>
</dbReference>
<feature type="DNA-binding region" description="H-T-H motif" evidence="2">
    <location>
        <begin position="37"/>
        <end position="56"/>
    </location>
</feature>
<keyword evidence="5" id="KW-1185">Reference proteome</keyword>
<dbReference type="InterPro" id="IPR009057">
    <property type="entry name" value="Homeodomain-like_sf"/>
</dbReference>
<dbReference type="InterPro" id="IPR050109">
    <property type="entry name" value="HTH-type_TetR-like_transc_reg"/>
</dbReference>
<dbReference type="RefSeq" id="WP_093068027.1">
    <property type="nucleotide sequence ID" value="NZ_JACHNY010000016.1"/>
</dbReference>
<dbReference type="GO" id="GO:0003700">
    <property type="term" value="F:DNA-binding transcription factor activity"/>
    <property type="evidence" value="ECO:0007669"/>
    <property type="project" value="TreeGrafter"/>
</dbReference>
<evidence type="ECO:0000313" key="4">
    <source>
        <dbReference type="EMBL" id="MBB4619826.1"/>
    </source>
</evidence>
<sequence>MTIASPPVPQARVLRTRNALLAAGRRLFAERAIDAVAIDDIVAAAGVAKGTFYNHFDDKDALLTAIVTEIRSTVEERIATINAGIEDPAVRLTRAICVYVASVVESPAEGAILLHNDPRRSASEALNDGLRHDLAAGLRSGRLALPTVQAGLLFVMGVAHILLYSTVRHHDDWSPLVQTQQLCAMTLRSFGLAPPEAELIAAQAADAIIRPQRHEADRTD</sequence>
<evidence type="ECO:0000313" key="5">
    <source>
        <dbReference type="Proteomes" id="UP000574769"/>
    </source>
</evidence>
<dbReference type="EMBL" id="JACHNY010000016">
    <property type="protein sequence ID" value="MBB4619826.1"/>
    <property type="molecule type" value="Genomic_DNA"/>
</dbReference>
<dbReference type="PROSITE" id="PS50977">
    <property type="entry name" value="HTH_TETR_2"/>
    <property type="match status" value="1"/>
</dbReference>
<dbReference type="PRINTS" id="PR00455">
    <property type="entry name" value="HTHTETR"/>
</dbReference>
<dbReference type="PANTHER" id="PTHR30055:SF146">
    <property type="entry name" value="HTH-TYPE TRANSCRIPTIONAL DUAL REGULATOR CECR"/>
    <property type="match status" value="1"/>
</dbReference>
<dbReference type="SUPFAM" id="SSF46689">
    <property type="entry name" value="Homeodomain-like"/>
    <property type="match status" value="1"/>
</dbReference>
<evidence type="ECO:0000259" key="3">
    <source>
        <dbReference type="PROSITE" id="PS50977"/>
    </source>
</evidence>
<accession>A0A7W7AMW4</accession>
<feature type="domain" description="HTH tetR-type" evidence="3">
    <location>
        <begin position="14"/>
        <end position="74"/>
    </location>
</feature>
<reference evidence="4 5" key="1">
    <citation type="submission" date="2020-08" db="EMBL/GenBank/DDBJ databases">
        <title>Genomic Encyclopedia of Type Strains, Phase IV (KMG-IV): sequencing the most valuable type-strain genomes for metagenomic binning, comparative biology and taxonomic classification.</title>
        <authorList>
            <person name="Goeker M."/>
        </authorList>
    </citation>
    <scope>NUCLEOTIDE SEQUENCE [LARGE SCALE GENOMIC DNA]</scope>
    <source>
        <strain evidence="4 5">DSM 15867</strain>
    </source>
</reference>
<organism evidence="4 5">
    <name type="scientific">Sphingomonas abaci</name>
    <dbReference type="NCBI Taxonomy" id="237611"/>
    <lineage>
        <taxon>Bacteria</taxon>
        <taxon>Pseudomonadati</taxon>
        <taxon>Pseudomonadota</taxon>
        <taxon>Alphaproteobacteria</taxon>
        <taxon>Sphingomonadales</taxon>
        <taxon>Sphingomonadaceae</taxon>
        <taxon>Sphingomonas</taxon>
    </lineage>
</organism>
<protein>
    <submittedName>
        <fullName evidence="4">AcrR family transcriptional regulator</fullName>
    </submittedName>
</protein>
<dbReference type="Pfam" id="PF00440">
    <property type="entry name" value="TetR_N"/>
    <property type="match status" value="1"/>
</dbReference>
<name>A0A7W7AMW4_9SPHN</name>
<dbReference type="GO" id="GO:0000976">
    <property type="term" value="F:transcription cis-regulatory region binding"/>
    <property type="evidence" value="ECO:0007669"/>
    <property type="project" value="TreeGrafter"/>
</dbReference>
<dbReference type="Proteomes" id="UP000574769">
    <property type="component" value="Unassembled WGS sequence"/>
</dbReference>
<dbReference type="InterPro" id="IPR001647">
    <property type="entry name" value="HTH_TetR"/>
</dbReference>
<dbReference type="PANTHER" id="PTHR30055">
    <property type="entry name" value="HTH-TYPE TRANSCRIPTIONAL REGULATOR RUTR"/>
    <property type="match status" value="1"/>
</dbReference>